<keyword evidence="3" id="KW-1185">Reference proteome</keyword>
<reference evidence="2" key="2">
    <citation type="submission" date="2020-09" db="EMBL/GenBank/DDBJ databases">
        <authorList>
            <person name="Sun Q."/>
            <person name="Kim S."/>
        </authorList>
    </citation>
    <scope>NUCLEOTIDE SEQUENCE</scope>
    <source>
        <strain evidence="2">KCTC 23077</strain>
    </source>
</reference>
<proteinExistence type="predicted"/>
<dbReference type="InterPro" id="IPR000182">
    <property type="entry name" value="GNAT_dom"/>
</dbReference>
<dbReference type="PROSITE" id="PS51186">
    <property type="entry name" value="GNAT"/>
    <property type="match status" value="1"/>
</dbReference>
<protein>
    <recommendedName>
        <fullName evidence="1">N-acetyltransferase domain-containing protein</fullName>
    </recommendedName>
</protein>
<dbReference type="EMBL" id="BMYD01000002">
    <property type="protein sequence ID" value="GHA80477.1"/>
    <property type="molecule type" value="Genomic_DNA"/>
</dbReference>
<sequence>MGLARVERMTRGMPESNAISEHRCTLPWSLRAATEDDRAFCWRLHEETMRAYVEATWGWDGPDQRMRFEAAFDPAVVRIVEVNGRAAGWLKVDASGVPVRLLSIAIAPCYQRSGLGTAVIGQVVREAAGWPVWLQVLKVNPARALYERLGFVLIDETPTHWELLRTRVG</sequence>
<dbReference type="Pfam" id="PF00583">
    <property type="entry name" value="Acetyltransf_1"/>
    <property type="match status" value="1"/>
</dbReference>
<evidence type="ECO:0000259" key="1">
    <source>
        <dbReference type="PROSITE" id="PS51186"/>
    </source>
</evidence>
<dbReference type="GO" id="GO:0016747">
    <property type="term" value="F:acyltransferase activity, transferring groups other than amino-acyl groups"/>
    <property type="evidence" value="ECO:0007669"/>
    <property type="project" value="InterPro"/>
</dbReference>
<dbReference type="SUPFAM" id="SSF55729">
    <property type="entry name" value="Acyl-CoA N-acyltransferases (Nat)"/>
    <property type="match status" value="1"/>
</dbReference>
<dbReference type="Proteomes" id="UP000646426">
    <property type="component" value="Unassembled WGS sequence"/>
</dbReference>
<evidence type="ECO:0000313" key="3">
    <source>
        <dbReference type="Proteomes" id="UP000646426"/>
    </source>
</evidence>
<feature type="domain" description="N-acetyltransferase" evidence="1">
    <location>
        <begin position="28"/>
        <end position="169"/>
    </location>
</feature>
<accession>A0A918W762</accession>
<evidence type="ECO:0000313" key="2">
    <source>
        <dbReference type="EMBL" id="GHA80477.1"/>
    </source>
</evidence>
<name>A0A918W762_9GAMM</name>
<dbReference type="InterPro" id="IPR016181">
    <property type="entry name" value="Acyl_CoA_acyltransferase"/>
</dbReference>
<comment type="caution">
    <text evidence="2">The sequence shown here is derived from an EMBL/GenBank/DDBJ whole genome shotgun (WGS) entry which is preliminary data.</text>
</comment>
<gene>
    <name evidence="2" type="ORF">GCM10007067_17850</name>
</gene>
<dbReference type="Gene3D" id="3.40.630.30">
    <property type="match status" value="1"/>
</dbReference>
<organism evidence="2 3">
    <name type="scientific">Cognatilysobacter bugurensis</name>
    <dbReference type="NCBI Taxonomy" id="543356"/>
    <lineage>
        <taxon>Bacteria</taxon>
        <taxon>Pseudomonadati</taxon>
        <taxon>Pseudomonadota</taxon>
        <taxon>Gammaproteobacteria</taxon>
        <taxon>Lysobacterales</taxon>
        <taxon>Lysobacteraceae</taxon>
        <taxon>Cognatilysobacter</taxon>
    </lineage>
</organism>
<reference evidence="2" key="1">
    <citation type="journal article" date="2014" name="Int. J. Syst. Evol. Microbiol.">
        <title>Complete genome sequence of Corynebacterium casei LMG S-19264T (=DSM 44701T), isolated from a smear-ripened cheese.</title>
        <authorList>
            <consortium name="US DOE Joint Genome Institute (JGI-PGF)"/>
            <person name="Walter F."/>
            <person name="Albersmeier A."/>
            <person name="Kalinowski J."/>
            <person name="Ruckert C."/>
        </authorList>
    </citation>
    <scope>NUCLEOTIDE SEQUENCE</scope>
    <source>
        <strain evidence="2">KCTC 23077</strain>
    </source>
</reference>
<dbReference type="AlphaFoldDB" id="A0A918W762"/>